<dbReference type="Pfam" id="PF05721">
    <property type="entry name" value="PhyH"/>
    <property type="match status" value="1"/>
</dbReference>
<gene>
    <name evidence="2" type="ORF">AVDCRST_MAG10-2357</name>
</gene>
<dbReference type="SUPFAM" id="SSF51197">
    <property type="entry name" value="Clavaminate synthase-like"/>
    <property type="match status" value="1"/>
</dbReference>
<evidence type="ECO:0008006" key="3">
    <source>
        <dbReference type="Google" id="ProtNLM"/>
    </source>
</evidence>
<dbReference type="EMBL" id="CADCTB010000145">
    <property type="protein sequence ID" value="CAA9253561.1"/>
    <property type="molecule type" value="Genomic_DNA"/>
</dbReference>
<organism evidence="2">
    <name type="scientific">uncultured Acidimicrobiales bacterium</name>
    <dbReference type="NCBI Taxonomy" id="310071"/>
    <lineage>
        <taxon>Bacteria</taxon>
        <taxon>Bacillati</taxon>
        <taxon>Actinomycetota</taxon>
        <taxon>Acidimicrobiia</taxon>
        <taxon>Acidimicrobiales</taxon>
        <taxon>environmental samples</taxon>
    </lineage>
</organism>
<dbReference type="InterPro" id="IPR008775">
    <property type="entry name" value="Phytyl_CoA_dOase-like"/>
</dbReference>
<protein>
    <recommendedName>
        <fullName evidence="3">Phytanoyl-CoA dioxygenase</fullName>
    </recommendedName>
</protein>
<evidence type="ECO:0000256" key="1">
    <source>
        <dbReference type="SAM" id="MobiDB-lite"/>
    </source>
</evidence>
<proteinExistence type="predicted"/>
<dbReference type="GO" id="GO:0005506">
    <property type="term" value="F:iron ion binding"/>
    <property type="evidence" value="ECO:0007669"/>
    <property type="project" value="UniProtKB-ARBA"/>
</dbReference>
<accession>A0A6J4IKZ8</accession>
<dbReference type="GO" id="GO:0016706">
    <property type="term" value="F:2-oxoglutarate-dependent dioxygenase activity"/>
    <property type="evidence" value="ECO:0007669"/>
    <property type="project" value="UniProtKB-ARBA"/>
</dbReference>
<name>A0A6J4IKZ8_9ACTN</name>
<dbReference type="Gene3D" id="2.60.120.620">
    <property type="entry name" value="q2cbj1_9rhob like domain"/>
    <property type="match status" value="1"/>
</dbReference>
<reference evidence="2" key="1">
    <citation type="submission" date="2020-02" db="EMBL/GenBank/DDBJ databases">
        <authorList>
            <person name="Meier V. D."/>
        </authorList>
    </citation>
    <scope>NUCLEOTIDE SEQUENCE</scope>
    <source>
        <strain evidence="2">AVDCRST_MAG10</strain>
    </source>
</reference>
<evidence type="ECO:0000313" key="2">
    <source>
        <dbReference type="EMBL" id="CAA9253561.1"/>
    </source>
</evidence>
<dbReference type="PANTHER" id="PTHR20883">
    <property type="entry name" value="PHYTANOYL-COA DIOXYGENASE DOMAIN CONTAINING 1"/>
    <property type="match status" value="1"/>
</dbReference>
<sequence length="315" mass="35404">MTSVIGSKRKAFWADNGFLVLPGFFDEDECQAVASASDRVWEARPADVVVDDLVTNSRRRITDVSEDDARNHRFKINDLYLSDERLRSVTLSERLGMVLEELLGDEPVACNTLNFDYGSQQADHLDTLYMTPLTDTALVATWMALEDTLADAGPLRYFPGSNHITPYRFSTGSYHVNLPEMERWADYMADQLDRKGLEEQRFLAKRGDLFIWHALLLHGGSEICRPGLTRKSLVTHFFTQSDCEKLGSDLRPSPGGWWMRKPPLEVPEEGARPAIPTVNAADLPALQDKQADNGGLLPPGREPRVRMEPLETALD</sequence>
<dbReference type="AlphaFoldDB" id="A0A6J4IKZ8"/>
<feature type="region of interest" description="Disordered" evidence="1">
    <location>
        <begin position="268"/>
        <end position="315"/>
    </location>
</feature>
<dbReference type="PANTHER" id="PTHR20883:SF48">
    <property type="entry name" value="ECTOINE DIOXYGENASE"/>
    <property type="match status" value="1"/>
</dbReference>